<feature type="transmembrane region" description="Helical" evidence="8">
    <location>
        <begin position="6"/>
        <end position="25"/>
    </location>
</feature>
<comment type="subcellular location">
    <subcellularLocation>
        <location evidence="1">Membrane</location>
        <topology evidence="1">Multi-pass membrane protein</topology>
    </subcellularLocation>
</comment>
<proteinExistence type="inferred from homology"/>
<accession>A0ABR7D005</accession>
<feature type="transmembrane region" description="Helical" evidence="8">
    <location>
        <begin position="502"/>
        <end position="523"/>
    </location>
</feature>
<feature type="transmembrane region" description="Helical" evidence="8">
    <location>
        <begin position="150"/>
        <end position="171"/>
    </location>
</feature>
<feature type="transmembrane region" description="Helical" evidence="8">
    <location>
        <begin position="32"/>
        <end position="53"/>
    </location>
</feature>
<feature type="transmembrane region" description="Helical" evidence="8">
    <location>
        <begin position="119"/>
        <end position="138"/>
    </location>
</feature>
<dbReference type="RefSeq" id="WP_099292957.1">
    <property type="nucleotide sequence ID" value="NZ_JACOOH010000003.1"/>
</dbReference>
<dbReference type="EMBL" id="JACOOH010000003">
    <property type="protein sequence ID" value="MBC5621169.1"/>
    <property type="molecule type" value="Genomic_DNA"/>
</dbReference>
<gene>
    <name evidence="10" type="ORF">H8S64_08670</name>
</gene>
<reference evidence="10 11" key="1">
    <citation type="submission" date="2020-08" db="EMBL/GenBank/DDBJ databases">
        <title>Genome public.</title>
        <authorList>
            <person name="Liu C."/>
            <person name="Sun Q."/>
        </authorList>
    </citation>
    <scope>NUCLEOTIDE SEQUENCE [LARGE SCALE GENOMIC DNA]</scope>
    <source>
        <strain evidence="10 11">NSJ-56</strain>
    </source>
</reference>
<name>A0ABR7D005_9BACT</name>
<evidence type="ECO:0000259" key="9">
    <source>
        <dbReference type="PROSITE" id="PS51202"/>
    </source>
</evidence>
<feature type="transmembrane region" description="Helical" evidence="8">
    <location>
        <begin position="529"/>
        <end position="548"/>
    </location>
</feature>
<keyword evidence="5 8" id="KW-0812">Transmembrane</keyword>
<keyword evidence="4" id="KW-0406">Ion transport</keyword>
<feature type="transmembrane region" description="Helical" evidence="8">
    <location>
        <begin position="299"/>
        <end position="320"/>
    </location>
</feature>
<evidence type="ECO:0000256" key="2">
    <source>
        <dbReference type="ARBA" id="ARBA00005551"/>
    </source>
</evidence>
<feature type="domain" description="RCK C-terminal" evidence="9">
    <location>
        <begin position="582"/>
        <end position="666"/>
    </location>
</feature>
<evidence type="ECO:0000256" key="4">
    <source>
        <dbReference type="ARBA" id="ARBA00022538"/>
    </source>
</evidence>
<evidence type="ECO:0000313" key="10">
    <source>
        <dbReference type="EMBL" id="MBC5621169.1"/>
    </source>
</evidence>
<sequence>MSHLPTLITDLALILVSAGIITLLFKWLKQPLVLGYIVAGLLAGPYVHVFPTVGDIENINIWAEIGVVFLLFALGLEFSFKKLVNVGSTAFITAITEVVTMLIIGYLVGYMLGWSTMNSIFLGGMLSMSSTTIIIKAFDDLGLRSQRFTGIVFGTLVVEDLVAILMMVLLSTMAVSQQFAGEELIMSVFKVIFFLVLWFLIGIFIIPLILKKVKKLMNDETLLVVALGLCLGMVVLATETGFSAALGAFIMGSILAETVEAERIEHIIKPVKDLFGAIFFVSVGMLVDPAILVEYAWPVAIITLVTIVGKACFSTFGVLLSGQTLKTSVKSGFSLAQIGEFAFIIASLGVSLKVLDDYVYPIIVAVSVITTFTTPYFIRLADPFADWLYRVLPDRTCNFLDRYSSGAKTINHESDWKKLLKSFLGRLSIFSILLTAVFLLSTHGIYPLMTDQFPDSPVLDNVVTVVLTLVLMAPFLIALVSNKYNSRELFMSLWNDSKYNRGRLVSMVLFRVFVATFFVSLVLIRYFHIQYGIVIIIALGILALFLVFRRDLNQYARLEKRFLLNLNQREEAARRRNPLRASFKRKLSDKDIHLTAITVSPNSPYAGLSLGEISFRKTFGVSVVEIIRGDHKINIPDNTERVYPQDRLVVVGSDEQIQRFSAEVERMQEENRDGIHEEEVTLQSFTVEPDFPFLEQTLAESHVGNRYNCVIVGVERDDNAIMNPNGHTIFKEGDLVWVVGERDNIRDMIAGKES</sequence>
<feature type="transmembrane region" description="Helical" evidence="8">
    <location>
        <begin position="90"/>
        <end position="113"/>
    </location>
</feature>
<comment type="caution">
    <text evidence="10">The sequence shown here is derived from an EMBL/GenBank/DDBJ whole genome shotgun (WGS) entry which is preliminary data.</text>
</comment>
<evidence type="ECO:0000256" key="1">
    <source>
        <dbReference type="ARBA" id="ARBA00004141"/>
    </source>
</evidence>
<evidence type="ECO:0000256" key="5">
    <source>
        <dbReference type="ARBA" id="ARBA00022692"/>
    </source>
</evidence>
<evidence type="ECO:0000256" key="6">
    <source>
        <dbReference type="ARBA" id="ARBA00022989"/>
    </source>
</evidence>
<keyword evidence="7 8" id="KW-0472">Membrane</keyword>
<protein>
    <submittedName>
        <fullName evidence="10">Cation:proton antiporter</fullName>
    </submittedName>
</protein>
<dbReference type="Proteomes" id="UP000646484">
    <property type="component" value="Unassembled WGS sequence"/>
</dbReference>
<dbReference type="Gene3D" id="1.20.1530.20">
    <property type="match status" value="1"/>
</dbReference>
<keyword evidence="4" id="KW-0630">Potassium</keyword>
<dbReference type="InterPro" id="IPR006037">
    <property type="entry name" value="RCK_C"/>
</dbReference>
<keyword evidence="6 8" id="KW-1133">Transmembrane helix</keyword>
<evidence type="ECO:0000256" key="7">
    <source>
        <dbReference type="ARBA" id="ARBA00023136"/>
    </source>
</evidence>
<keyword evidence="4" id="KW-0633">Potassium transport</keyword>
<dbReference type="PANTHER" id="PTHR42751">
    <property type="entry name" value="SODIUM/HYDROGEN EXCHANGER FAMILY/TRKA DOMAIN PROTEIN"/>
    <property type="match status" value="1"/>
</dbReference>
<feature type="transmembrane region" description="Helical" evidence="8">
    <location>
        <begin position="358"/>
        <end position="378"/>
    </location>
</feature>
<evidence type="ECO:0000313" key="11">
    <source>
        <dbReference type="Proteomes" id="UP000646484"/>
    </source>
</evidence>
<dbReference type="InterPro" id="IPR036721">
    <property type="entry name" value="RCK_C_sf"/>
</dbReference>
<feature type="transmembrane region" description="Helical" evidence="8">
    <location>
        <begin position="222"/>
        <end position="238"/>
    </location>
</feature>
<dbReference type="PROSITE" id="PS51202">
    <property type="entry name" value="RCK_C"/>
    <property type="match status" value="2"/>
</dbReference>
<feature type="transmembrane region" description="Helical" evidence="8">
    <location>
        <begin position="427"/>
        <end position="449"/>
    </location>
</feature>
<feature type="transmembrane region" description="Helical" evidence="8">
    <location>
        <begin position="59"/>
        <end position="78"/>
    </location>
</feature>
<dbReference type="InterPro" id="IPR038770">
    <property type="entry name" value="Na+/solute_symporter_sf"/>
</dbReference>
<keyword evidence="11" id="KW-1185">Reference proteome</keyword>
<dbReference type="PANTHER" id="PTHR42751:SF3">
    <property type="entry name" value="SODIUM_GLUTAMATE SYMPORTER"/>
    <property type="match status" value="1"/>
</dbReference>
<evidence type="ECO:0000256" key="3">
    <source>
        <dbReference type="ARBA" id="ARBA00022448"/>
    </source>
</evidence>
<keyword evidence="3" id="KW-0813">Transport</keyword>
<feature type="transmembrane region" description="Helical" evidence="8">
    <location>
        <begin position="461"/>
        <end position="481"/>
    </location>
</feature>
<feature type="domain" description="RCK C-terminal" evidence="9">
    <location>
        <begin position="670"/>
        <end position="754"/>
    </location>
</feature>
<dbReference type="Pfam" id="PF02080">
    <property type="entry name" value="TrkA_C"/>
    <property type="match status" value="2"/>
</dbReference>
<feature type="transmembrane region" description="Helical" evidence="8">
    <location>
        <begin position="191"/>
        <end position="210"/>
    </location>
</feature>
<organism evidence="10 11">
    <name type="scientific">Butyricimonas hominis</name>
    <dbReference type="NCBI Taxonomy" id="2763032"/>
    <lineage>
        <taxon>Bacteria</taxon>
        <taxon>Pseudomonadati</taxon>
        <taxon>Bacteroidota</taxon>
        <taxon>Bacteroidia</taxon>
        <taxon>Bacteroidales</taxon>
        <taxon>Odoribacteraceae</taxon>
        <taxon>Butyricimonas</taxon>
    </lineage>
</organism>
<feature type="transmembrane region" description="Helical" evidence="8">
    <location>
        <begin position="274"/>
        <end position="293"/>
    </location>
</feature>
<dbReference type="Gene3D" id="3.30.70.1450">
    <property type="entry name" value="Regulator of K+ conductance, C-terminal domain"/>
    <property type="match status" value="2"/>
</dbReference>
<dbReference type="InterPro" id="IPR006153">
    <property type="entry name" value="Cation/H_exchanger_TM"/>
</dbReference>
<evidence type="ECO:0000256" key="8">
    <source>
        <dbReference type="SAM" id="Phobius"/>
    </source>
</evidence>
<comment type="similarity">
    <text evidence="2">Belongs to the monovalent cation:proton antiporter 2 (CPA2) transporter (TC 2.A.37) family.</text>
</comment>
<dbReference type="Pfam" id="PF00999">
    <property type="entry name" value="Na_H_Exchanger"/>
    <property type="match status" value="1"/>
</dbReference>
<dbReference type="SUPFAM" id="SSF116726">
    <property type="entry name" value="TrkA C-terminal domain-like"/>
    <property type="match status" value="2"/>
</dbReference>